<comment type="subcellular location">
    <subcellularLocation>
        <location evidence="1">Nucleus</location>
    </subcellularLocation>
</comment>
<keyword evidence="3" id="KW-0813">Transport</keyword>
<dbReference type="AlphaFoldDB" id="A0A8N5HYV2"/>
<dbReference type="GO" id="GO:0006999">
    <property type="term" value="P:nuclear pore organization"/>
    <property type="evidence" value="ECO:0007669"/>
    <property type="project" value="TreeGrafter"/>
</dbReference>
<dbReference type="GO" id="GO:0044611">
    <property type="term" value="C:nuclear pore inner ring"/>
    <property type="evidence" value="ECO:0007669"/>
    <property type="project" value="TreeGrafter"/>
</dbReference>
<comment type="similarity">
    <text evidence="2">Belongs to the NUP186/NUP192/NUP205 family.</text>
</comment>
<proteinExistence type="inferred from homology"/>
<evidence type="ECO:0000256" key="3">
    <source>
        <dbReference type="ARBA" id="ARBA00022448"/>
    </source>
</evidence>
<dbReference type="PANTHER" id="PTHR31344">
    <property type="entry name" value="NUCLEAR PORE COMPLEX PROTEIN NUP205"/>
    <property type="match status" value="1"/>
</dbReference>
<keyword evidence="5" id="KW-1185">Reference proteome</keyword>
<dbReference type="Pfam" id="PF11894">
    <property type="entry name" value="Nup192"/>
    <property type="match status" value="1"/>
</dbReference>
<organism evidence="5 6">
    <name type="scientific">Geospiza fortis</name>
    <name type="common">Medium ground-finch</name>
    <dbReference type="NCBI Taxonomy" id="48883"/>
    <lineage>
        <taxon>Eukaryota</taxon>
        <taxon>Metazoa</taxon>
        <taxon>Chordata</taxon>
        <taxon>Craniata</taxon>
        <taxon>Vertebrata</taxon>
        <taxon>Euteleostomi</taxon>
        <taxon>Archelosauria</taxon>
        <taxon>Archosauria</taxon>
        <taxon>Dinosauria</taxon>
        <taxon>Saurischia</taxon>
        <taxon>Theropoda</taxon>
        <taxon>Coelurosauria</taxon>
        <taxon>Aves</taxon>
        <taxon>Neognathae</taxon>
        <taxon>Neoaves</taxon>
        <taxon>Telluraves</taxon>
        <taxon>Australaves</taxon>
        <taxon>Passeriformes</taxon>
        <taxon>Thraupidae</taxon>
        <taxon>Geospiza</taxon>
    </lineage>
</organism>
<protein>
    <submittedName>
        <fullName evidence="6">Nuclear pore complex protein Nup205-like</fullName>
    </submittedName>
</protein>
<dbReference type="GeneID" id="115949389"/>
<evidence type="ECO:0000256" key="4">
    <source>
        <dbReference type="ARBA" id="ARBA00023242"/>
    </source>
</evidence>
<evidence type="ECO:0000256" key="1">
    <source>
        <dbReference type="ARBA" id="ARBA00004123"/>
    </source>
</evidence>
<name>A0A8N5HYV2_GEOFO</name>
<dbReference type="PANTHER" id="PTHR31344:SF0">
    <property type="entry name" value="NUCLEAR PORE COMPLEX PROTEIN NUP205"/>
    <property type="match status" value="1"/>
</dbReference>
<dbReference type="OrthoDB" id="2019644at2759"/>
<dbReference type="InterPro" id="IPR021827">
    <property type="entry name" value="Nup186/Nup192/Nup205"/>
</dbReference>
<sequence length="90" mass="10255">MNAIWKRQPEAVHRLDQVLKKHKSDFISLFRNPPKNVQQHEKIQKASTEGVAIQGQQGTRLLPEQLIREAFILSDLFDIGELAAVELLLA</sequence>
<gene>
    <name evidence="6" type="primary">LOC115949389</name>
</gene>
<evidence type="ECO:0000313" key="6">
    <source>
        <dbReference type="RefSeq" id="XP_030921772.1"/>
    </source>
</evidence>
<dbReference type="Proteomes" id="UP000504602">
    <property type="component" value="Unplaced"/>
</dbReference>
<keyword evidence="4" id="KW-0539">Nucleus</keyword>
<accession>A0A8N5HYV2</accession>
<feature type="non-terminal residue" evidence="6">
    <location>
        <position position="90"/>
    </location>
</feature>
<dbReference type="RefSeq" id="XP_030921772.1">
    <property type="nucleotide sequence ID" value="XM_031065912.1"/>
</dbReference>
<reference evidence="6" key="1">
    <citation type="submission" date="2025-08" db="UniProtKB">
        <authorList>
            <consortium name="RefSeq"/>
        </authorList>
    </citation>
    <scope>IDENTIFICATION</scope>
</reference>
<evidence type="ECO:0000256" key="2">
    <source>
        <dbReference type="ARBA" id="ARBA00005892"/>
    </source>
</evidence>
<evidence type="ECO:0000313" key="5">
    <source>
        <dbReference type="Proteomes" id="UP000504602"/>
    </source>
</evidence>
<dbReference type="GO" id="GO:0017056">
    <property type="term" value="F:structural constituent of nuclear pore"/>
    <property type="evidence" value="ECO:0007669"/>
    <property type="project" value="TreeGrafter"/>
</dbReference>